<feature type="domain" description="YqbQ/XkdQ" evidence="1">
    <location>
        <begin position="59"/>
        <end position="354"/>
    </location>
</feature>
<proteinExistence type="predicted"/>
<gene>
    <name evidence="2" type="ORF">HMPREF9474_03851</name>
</gene>
<name>E7GSF6_CLOS6</name>
<accession>E7GSF6</accession>
<evidence type="ECO:0000259" key="1">
    <source>
        <dbReference type="Pfam" id="PF24032"/>
    </source>
</evidence>
<protein>
    <recommendedName>
        <fullName evidence="1">YqbQ/XkdQ domain-containing protein</fullName>
    </recommendedName>
</protein>
<keyword evidence="3" id="KW-1185">Reference proteome</keyword>
<dbReference type="Proteomes" id="UP000002970">
    <property type="component" value="Unassembled WGS sequence"/>
</dbReference>
<dbReference type="SUPFAM" id="SSF69279">
    <property type="entry name" value="Phage tail proteins"/>
    <property type="match status" value="1"/>
</dbReference>
<sequence>MERMGDLMNDRRKMEDLYSKYQGFQAPAVKILLGEGKTDLINRLNARIDGLTVNLSLETAASVSFTIVNAYDSKKHSFSSGVMDQLALGSIVRVELGYVSCLEPIFTGFIYAVKAEFSDMATLSVTALDVRRVMEESVRKGVSWKYTTYSEVFKQVMNPYKKLYSKLTVDSTPDNAVTSFIQNESDLEFCKRLATEGNREFFVFNDNVYFRRKSKRASALTLLWGRDLISFSKESIYADQKVTVLGLLKDGKDAVSATAAVKTENNVKQVVTGDNGQTVSSPTSDSKDKAAEKAEKKAAEIRKKKQSGQGVCVGLPQLVPGRTVTVAGLESRINGEYMVKSVSHTFGSDGFQTSFEIGGFD</sequence>
<reference evidence="2 3" key="1">
    <citation type="submission" date="2010-12" db="EMBL/GenBank/DDBJ databases">
        <title>The Genome Sequence of Clostridium symbiosum strain WAL-14163.</title>
        <authorList>
            <person name="Earl A."/>
            <person name="Ward D."/>
            <person name="Feldgarden M."/>
            <person name="Gevers D."/>
            <person name="Finegold S.M."/>
            <person name="Summanen P.H."/>
            <person name="Molitoris D.R."/>
            <person name="Vaisanen M.L."/>
            <person name="Daigneault M."/>
            <person name="Young S.K."/>
            <person name="Zeng Q."/>
            <person name="Gargeya S."/>
            <person name="Fitzgerald M."/>
            <person name="Haas B."/>
            <person name="Abouelleil A."/>
            <person name="Alvarado L."/>
            <person name="Arachchi H.M."/>
            <person name="Berlin A."/>
            <person name="Brown A."/>
            <person name="Chapman S.B."/>
            <person name="Chen Z."/>
            <person name="Dunbar C."/>
            <person name="Freedman E."/>
            <person name="Gearin G."/>
            <person name="Gellesch M."/>
            <person name="Goldberg J."/>
            <person name="Griggs A."/>
            <person name="Gujja S."/>
            <person name="Heilman E."/>
            <person name="Heiman D."/>
            <person name="Howarth C."/>
            <person name="Larson L."/>
            <person name="Lui A."/>
            <person name="MacDonald P.J.P."/>
            <person name="Mehta T."/>
            <person name="Montmayeur A."/>
            <person name="Murphy C."/>
            <person name="Neiman D."/>
            <person name="Pearson M."/>
            <person name="Priest M."/>
            <person name="Roberts A."/>
            <person name="Saif S."/>
            <person name="Shea T."/>
            <person name="Shenoy N."/>
            <person name="Sisk P."/>
            <person name="Stolte C."/>
            <person name="Sykes S."/>
            <person name="White J."/>
            <person name="Yandava C."/>
            <person name="Nusbaum C."/>
            <person name="Birren B."/>
        </authorList>
    </citation>
    <scope>NUCLEOTIDE SEQUENCE [LARGE SCALE GENOMIC DNA]</scope>
    <source>
        <strain evidence="2 3">WAL-14163</strain>
    </source>
</reference>
<evidence type="ECO:0000313" key="3">
    <source>
        <dbReference type="Proteomes" id="UP000002970"/>
    </source>
</evidence>
<dbReference type="eggNOG" id="COG3500">
    <property type="taxonomic scope" value="Bacteria"/>
</dbReference>
<evidence type="ECO:0000313" key="2">
    <source>
        <dbReference type="EMBL" id="EGA92299.1"/>
    </source>
</evidence>
<comment type="caution">
    <text evidence="2">The sequence shown here is derived from an EMBL/GenBank/DDBJ whole genome shotgun (WGS) entry which is preliminary data.</text>
</comment>
<dbReference type="AlphaFoldDB" id="E7GSF6"/>
<dbReference type="Pfam" id="PF24032">
    <property type="entry name" value="YQBQ"/>
    <property type="match status" value="1"/>
</dbReference>
<dbReference type="InterPro" id="IPR056937">
    <property type="entry name" value="YqbQ/XkdQ"/>
</dbReference>
<organism evidence="2 3">
    <name type="scientific">Clostridium symbiosum (strain WAL-14163)</name>
    <dbReference type="NCBI Taxonomy" id="742740"/>
    <lineage>
        <taxon>Bacteria</taxon>
        <taxon>Bacillati</taxon>
        <taxon>Bacillota</taxon>
        <taxon>Clostridia</taxon>
        <taxon>Lachnospirales</taxon>
        <taxon>Lachnospiraceae</taxon>
        <taxon>Otoolea</taxon>
    </lineage>
</organism>
<dbReference type="HOGENOM" id="CLU_061954_1_1_9"/>
<dbReference type="EMBL" id="ADLQ01000083">
    <property type="protein sequence ID" value="EGA92299.1"/>
    <property type="molecule type" value="Genomic_DNA"/>
</dbReference>
<dbReference type="STRING" id="1512.GCA_900049235_04163"/>